<gene>
    <name evidence="1" type="ORF">S12H4_61905</name>
</gene>
<dbReference type="EMBL" id="BARW01041276">
    <property type="protein sequence ID" value="GAJ23510.1"/>
    <property type="molecule type" value="Genomic_DNA"/>
</dbReference>
<proteinExistence type="predicted"/>
<comment type="caution">
    <text evidence="1">The sequence shown here is derived from an EMBL/GenBank/DDBJ whole genome shotgun (WGS) entry which is preliminary data.</text>
</comment>
<name>X1W2D4_9ZZZZ</name>
<feature type="non-terminal residue" evidence="1">
    <location>
        <position position="66"/>
    </location>
</feature>
<protein>
    <submittedName>
        <fullName evidence="1">Uncharacterized protein</fullName>
    </submittedName>
</protein>
<evidence type="ECO:0000313" key="1">
    <source>
        <dbReference type="EMBL" id="GAJ23510.1"/>
    </source>
</evidence>
<organism evidence="1">
    <name type="scientific">marine sediment metagenome</name>
    <dbReference type="NCBI Taxonomy" id="412755"/>
    <lineage>
        <taxon>unclassified sequences</taxon>
        <taxon>metagenomes</taxon>
        <taxon>ecological metagenomes</taxon>
    </lineage>
</organism>
<reference evidence="1" key="1">
    <citation type="journal article" date="2014" name="Front. Microbiol.">
        <title>High frequency of phylogenetically diverse reductive dehalogenase-homologous genes in deep subseafloor sedimentary metagenomes.</title>
        <authorList>
            <person name="Kawai M."/>
            <person name="Futagami T."/>
            <person name="Toyoda A."/>
            <person name="Takaki Y."/>
            <person name="Nishi S."/>
            <person name="Hori S."/>
            <person name="Arai W."/>
            <person name="Tsubouchi T."/>
            <person name="Morono Y."/>
            <person name="Uchiyama I."/>
            <person name="Ito T."/>
            <person name="Fujiyama A."/>
            <person name="Inagaki F."/>
            <person name="Takami H."/>
        </authorList>
    </citation>
    <scope>NUCLEOTIDE SEQUENCE</scope>
    <source>
        <strain evidence="1">Expedition CK06-06</strain>
    </source>
</reference>
<dbReference type="AlphaFoldDB" id="X1W2D4"/>
<sequence>METRVLSFRVPQGWLELLDHTARQYHFASRGGMLKLVLIEAAHNGIMGKLKVKGSIASPSTTLGCR</sequence>
<accession>X1W2D4</accession>